<evidence type="ECO:0000313" key="2">
    <source>
        <dbReference type="EMBL" id="KIK45723.1"/>
    </source>
</evidence>
<evidence type="ECO:0000313" key="3">
    <source>
        <dbReference type="Proteomes" id="UP000054485"/>
    </source>
</evidence>
<dbReference type="HOGENOM" id="CLU_2559837_0_0_1"/>
<reference evidence="3" key="2">
    <citation type="submission" date="2015-01" db="EMBL/GenBank/DDBJ databases">
        <title>Evolutionary Origins and Diversification of the Mycorrhizal Mutualists.</title>
        <authorList>
            <consortium name="DOE Joint Genome Institute"/>
            <consortium name="Mycorrhizal Genomics Consortium"/>
            <person name="Kohler A."/>
            <person name="Kuo A."/>
            <person name="Nagy L.G."/>
            <person name="Floudas D."/>
            <person name="Copeland A."/>
            <person name="Barry K.W."/>
            <person name="Cichocki N."/>
            <person name="Veneault-Fourrey C."/>
            <person name="LaButti K."/>
            <person name="Lindquist E.A."/>
            <person name="Lipzen A."/>
            <person name="Lundell T."/>
            <person name="Morin E."/>
            <person name="Murat C."/>
            <person name="Riley R."/>
            <person name="Ohm R."/>
            <person name="Sun H."/>
            <person name="Tunlid A."/>
            <person name="Henrissat B."/>
            <person name="Grigoriev I.V."/>
            <person name="Hibbett D.S."/>
            <person name="Martin F."/>
        </authorList>
    </citation>
    <scope>NUCLEOTIDE SEQUENCE [LARGE SCALE GENOMIC DNA]</scope>
    <source>
        <strain evidence="3">UH-Slu-Lm8-n1</strain>
    </source>
</reference>
<name>A0A0D0BRQ5_9AGAM</name>
<dbReference type="OrthoDB" id="2705387at2759"/>
<proteinExistence type="predicted"/>
<gene>
    <name evidence="2" type="ORF">CY34DRAFT_801183</name>
</gene>
<keyword evidence="1" id="KW-0812">Transmembrane</keyword>
<dbReference type="AlphaFoldDB" id="A0A0D0BRQ5"/>
<sequence>MAYMSIKLPQNSQCFEDEKLEQSGAAVHQCVCTMISIIVHVLAPIGYHRLRSRLHIHRNIAIDCVNFTCCQTLLNTASRIMK</sequence>
<dbReference type="Proteomes" id="UP000054485">
    <property type="component" value="Unassembled WGS sequence"/>
</dbReference>
<keyword evidence="3" id="KW-1185">Reference proteome</keyword>
<feature type="transmembrane region" description="Helical" evidence="1">
    <location>
        <begin position="26"/>
        <end position="47"/>
    </location>
</feature>
<dbReference type="EMBL" id="KN835168">
    <property type="protein sequence ID" value="KIK45723.1"/>
    <property type="molecule type" value="Genomic_DNA"/>
</dbReference>
<evidence type="ECO:0000256" key="1">
    <source>
        <dbReference type="SAM" id="Phobius"/>
    </source>
</evidence>
<reference evidence="2 3" key="1">
    <citation type="submission" date="2014-04" db="EMBL/GenBank/DDBJ databases">
        <authorList>
            <consortium name="DOE Joint Genome Institute"/>
            <person name="Kuo A."/>
            <person name="Ruytinx J."/>
            <person name="Rineau F."/>
            <person name="Colpaert J."/>
            <person name="Kohler A."/>
            <person name="Nagy L.G."/>
            <person name="Floudas D."/>
            <person name="Copeland A."/>
            <person name="Barry K.W."/>
            <person name="Cichocki N."/>
            <person name="Veneault-Fourrey C."/>
            <person name="LaButti K."/>
            <person name="Lindquist E.A."/>
            <person name="Lipzen A."/>
            <person name="Lundell T."/>
            <person name="Morin E."/>
            <person name="Murat C."/>
            <person name="Sun H."/>
            <person name="Tunlid A."/>
            <person name="Henrissat B."/>
            <person name="Grigoriev I.V."/>
            <person name="Hibbett D.S."/>
            <person name="Martin F."/>
            <person name="Nordberg H.P."/>
            <person name="Cantor M.N."/>
            <person name="Hua S.X."/>
        </authorList>
    </citation>
    <scope>NUCLEOTIDE SEQUENCE [LARGE SCALE GENOMIC DNA]</scope>
    <source>
        <strain evidence="2 3">UH-Slu-Lm8-n1</strain>
    </source>
</reference>
<dbReference type="InParanoid" id="A0A0D0BRQ5"/>
<organism evidence="2 3">
    <name type="scientific">Suillus luteus UH-Slu-Lm8-n1</name>
    <dbReference type="NCBI Taxonomy" id="930992"/>
    <lineage>
        <taxon>Eukaryota</taxon>
        <taxon>Fungi</taxon>
        <taxon>Dikarya</taxon>
        <taxon>Basidiomycota</taxon>
        <taxon>Agaricomycotina</taxon>
        <taxon>Agaricomycetes</taxon>
        <taxon>Agaricomycetidae</taxon>
        <taxon>Boletales</taxon>
        <taxon>Suillineae</taxon>
        <taxon>Suillaceae</taxon>
        <taxon>Suillus</taxon>
    </lineage>
</organism>
<protein>
    <submittedName>
        <fullName evidence="2">Unplaced genomic scaffold CY34scaffold_37, whole genome shotgun sequence</fullName>
    </submittedName>
</protein>
<keyword evidence="1" id="KW-0472">Membrane</keyword>
<keyword evidence="1" id="KW-1133">Transmembrane helix</keyword>
<accession>A0A0D0BRQ5</accession>